<organism evidence="2">
    <name type="scientific">marine sediment metagenome</name>
    <dbReference type="NCBI Taxonomy" id="412755"/>
    <lineage>
        <taxon>unclassified sequences</taxon>
        <taxon>metagenomes</taxon>
        <taxon>ecological metagenomes</taxon>
    </lineage>
</organism>
<dbReference type="PANTHER" id="PTHR36842">
    <property type="entry name" value="PROTEIN TOLB HOMOLOG"/>
    <property type="match status" value="1"/>
</dbReference>
<gene>
    <name evidence="2" type="ORF">S01H1_40203</name>
</gene>
<sequence length="234" mass="26482">MNKNRTVLLITPLLTTLLFATIGFAGGHEETDAVSAASPDTAPPLDKSKELPVRRIPIIPAAAEAYYAPDDYHFIVQTQDPDAQKPEGNRIGGALTYIFTDDGKTSVRINDHGQDACSYFFPDQQRIVWTSTRDNMDMPLGDWASQDHYPQGSELYTSDLDGKNIVRLTDNEWYEAEVSISPNGEWIVFTRQIEGNLNLWRMRRDGSEEQQITFTEDWQPGAPFYLPDNETIMF</sequence>
<protein>
    <recommendedName>
        <fullName evidence="3">Dipeptidylpeptidase IV N-terminal domain-containing protein</fullName>
    </recommendedName>
</protein>
<dbReference type="EMBL" id="BARS01025437">
    <property type="protein sequence ID" value="GAG04142.1"/>
    <property type="molecule type" value="Genomic_DNA"/>
</dbReference>
<name>X0UY98_9ZZZZ</name>
<dbReference type="InterPro" id="IPR011042">
    <property type="entry name" value="6-blade_b-propeller_TolB-like"/>
</dbReference>
<evidence type="ECO:0000256" key="1">
    <source>
        <dbReference type="ARBA" id="ARBA00009820"/>
    </source>
</evidence>
<feature type="non-terminal residue" evidence="2">
    <location>
        <position position="234"/>
    </location>
</feature>
<dbReference type="SUPFAM" id="SSF82171">
    <property type="entry name" value="DPP6 N-terminal domain-like"/>
    <property type="match status" value="1"/>
</dbReference>
<evidence type="ECO:0008006" key="3">
    <source>
        <dbReference type="Google" id="ProtNLM"/>
    </source>
</evidence>
<comment type="similarity">
    <text evidence="1">Belongs to the TolB family.</text>
</comment>
<proteinExistence type="inferred from homology"/>
<evidence type="ECO:0000313" key="2">
    <source>
        <dbReference type="EMBL" id="GAG04142.1"/>
    </source>
</evidence>
<comment type="caution">
    <text evidence="2">The sequence shown here is derived from an EMBL/GenBank/DDBJ whole genome shotgun (WGS) entry which is preliminary data.</text>
</comment>
<dbReference type="PANTHER" id="PTHR36842:SF1">
    <property type="entry name" value="PROTEIN TOLB"/>
    <property type="match status" value="1"/>
</dbReference>
<accession>X0UY98</accession>
<reference evidence="2" key="1">
    <citation type="journal article" date="2014" name="Front. Microbiol.">
        <title>High frequency of phylogenetically diverse reductive dehalogenase-homologous genes in deep subseafloor sedimentary metagenomes.</title>
        <authorList>
            <person name="Kawai M."/>
            <person name="Futagami T."/>
            <person name="Toyoda A."/>
            <person name="Takaki Y."/>
            <person name="Nishi S."/>
            <person name="Hori S."/>
            <person name="Arai W."/>
            <person name="Tsubouchi T."/>
            <person name="Morono Y."/>
            <person name="Uchiyama I."/>
            <person name="Ito T."/>
            <person name="Fujiyama A."/>
            <person name="Inagaki F."/>
            <person name="Takami H."/>
        </authorList>
    </citation>
    <scope>NUCLEOTIDE SEQUENCE</scope>
    <source>
        <strain evidence="2">Expedition CK06-06</strain>
    </source>
</reference>
<dbReference type="InterPro" id="IPR011659">
    <property type="entry name" value="WD40"/>
</dbReference>
<dbReference type="Gene3D" id="2.120.10.30">
    <property type="entry name" value="TolB, C-terminal domain"/>
    <property type="match status" value="1"/>
</dbReference>
<dbReference type="AlphaFoldDB" id="X0UY98"/>
<dbReference type="Pfam" id="PF07676">
    <property type="entry name" value="PD40"/>
    <property type="match status" value="2"/>
</dbReference>